<feature type="region of interest" description="Disordered" evidence="1">
    <location>
        <begin position="1"/>
        <end position="71"/>
    </location>
</feature>
<organism evidence="4 5">
    <name type="scientific">Ogataea philodendri</name>
    <dbReference type="NCBI Taxonomy" id="1378263"/>
    <lineage>
        <taxon>Eukaryota</taxon>
        <taxon>Fungi</taxon>
        <taxon>Dikarya</taxon>
        <taxon>Ascomycota</taxon>
        <taxon>Saccharomycotina</taxon>
        <taxon>Pichiomycetes</taxon>
        <taxon>Pichiales</taxon>
        <taxon>Pichiaceae</taxon>
        <taxon>Ogataea</taxon>
    </lineage>
</organism>
<dbReference type="RefSeq" id="XP_046061412.1">
    <property type="nucleotide sequence ID" value="XM_046205470.1"/>
</dbReference>
<dbReference type="SMART" id="SM00717">
    <property type="entry name" value="SANT"/>
    <property type="match status" value="1"/>
</dbReference>
<comment type="caution">
    <text evidence="4">The sequence shown here is derived from an EMBL/GenBank/DDBJ whole genome shotgun (WGS) entry which is preliminary data.</text>
</comment>
<evidence type="ECO:0008006" key="6">
    <source>
        <dbReference type="Google" id="ProtNLM"/>
    </source>
</evidence>
<feature type="compositionally biased region" description="Basic and acidic residues" evidence="1">
    <location>
        <begin position="218"/>
        <end position="229"/>
    </location>
</feature>
<evidence type="ECO:0000259" key="2">
    <source>
        <dbReference type="PROSITE" id="PS50090"/>
    </source>
</evidence>
<dbReference type="InterPro" id="IPR009057">
    <property type="entry name" value="Homeodomain-like_sf"/>
</dbReference>
<dbReference type="Gene3D" id="1.10.10.60">
    <property type="entry name" value="Homeodomain-like"/>
    <property type="match status" value="1"/>
</dbReference>
<dbReference type="Proteomes" id="UP000769157">
    <property type="component" value="Unassembled WGS sequence"/>
</dbReference>
<dbReference type="AlphaFoldDB" id="A0A9P8P639"/>
<gene>
    <name evidence="4" type="ORF">OGAPHI_004397</name>
</gene>
<dbReference type="CDD" id="cd00167">
    <property type="entry name" value="SANT"/>
    <property type="match status" value="1"/>
</dbReference>
<reference evidence="4" key="1">
    <citation type="journal article" date="2021" name="Open Biol.">
        <title>Shared evolutionary footprints suggest mitochondrial oxidative damage underlies multiple complex I losses in fungi.</title>
        <authorList>
            <person name="Schikora-Tamarit M.A."/>
            <person name="Marcet-Houben M."/>
            <person name="Nosek J."/>
            <person name="Gabaldon T."/>
        </authorList>
    </citation>
    <scope>NUCLEOTIDE SEQUENCE</scope>
    <source>
        <strain evidence="4">CBS6075</strain>
    </source>
</reference>
<dbReference type="Pfam" id="PF13921">
    <property type="entry name" value="Myb_DNA-bind_6"/>
    <property type="match status" value="1"/>
</dbReference>
<dbReference type="PROSITE" id="PS51294">
    <property type="entry name" value="HTH_MYB"/>
    <property type="match status" value="1"/>
</dbReference>
<dbReference type="EMBL" id="JAEUBE010000295">
    <property type="protein sequence ID" value="KAH3666208.1"/>
    <property type="molecule type" value="Genomic_DNA"/>
</dbReference>
<dbReference type="InterPro" id="IPR017930">
    <property type="entry name" value="Myb_dom"/>
</dbReference>
<feature type="domain" description="HTH myb-type" evidence="3">
    <location>
        <begin position="143"/>
        <end position="190"/>
    </location>
</feature>
<accession>A0A9P8P639</accession>
<evidence type="ECO:0000313" key="4">
    <source>
        <dbReference type="EMBL" id="KAH3666208.1"/>
    </source>
</evidence>
<feature type="compositionally biased region" description="Low complexity" evidence="1">
    <location>
        <begin position="47"/>
        <end position="58"/>
    </location>
</feature>
<sequence length="455" mass="50689">MDNNKNNNRITLPSIRDLQTDLSPSSSPPTQPLQLALPRISTAHARSPSQSSISTPSQYMLSPQLPPPRQYTYSQQHPYSMPHPYMGAYRHDPFDHVDYLAHSPTYPLPPPSASAPYPVSQPPMIIPTPPQSSTRYDSKSSTAWTPEDDKLLRMLKEEKNYGWREIASYFPNRTLNACQFRWRRLVVGVAGKRGSEGSVSPKRTRSRVHSQDGEDSESEKSKDKISDKEKEKEGKLVLLLDSVGGGRTLSSIDQLFSKTFGNGLDVSESSLSSTNSEQSNSLVDSSEWRHIDGLSSNGTGRSNSCGVFSWTGVDNSVNNNLEWVLVGQDVDDLHGVLDDSNSLELLTVVSTVHHQGVGQSLDNRTLSLSESLGSVSSGSVGDVDWLSDLDVVSQRDVLDGDIFKRPFVEQLDLLGANLDIFWDRSGKLDELHLNWFRDDLFFVSFNWLCFNFRHG</sequence>
<proteinExistence type="predicted"/>
<dbReference type="OrthoDB" id="2143914at2759"/>
<keyword evidence="5" id="KW-1185">Reference proteome</keyword>
<dbReference type="SUPFAM" id="SSF46689">
    <property type="entry name" value="Homeodomain-like"/>
    <property type="match status" value="1"/>
</dbReference>
<evidence type="ECO:0000259" key="3">
    <source>
        <dbReference type="PROSITE" id="PS51294"/>
    </source>
</evidence>
<feature type="domain" description="Myb-like" evidence="2">
    <location>
        <begin position="136"/>
        <end position="186"/>
    </location>
</feature>
<evidence type="ECO:0000256" key="1">
    <source>
        <dbReference type="SAM" id="MobiDB-lite"/>
    </source>
</evidence>
<dbReference type="PROSITE" id="PS50090">
    <property type="entry name" value="MYB_LIKE"/>
    <property type="match status" value="1"/>
</dbReference>
<dbReference type="GeneID" id="70236362"/>
<name>A0A9P8P639_9ASCO</name>
<dbReference type="InterPro" id="IPR001005">
    <property type="entry name" value="SANT/Myb"/>
</dbReference>
<protein>
    <recommendedName>
        <fullName evidence="6">Myb-like domain-containing protein</fullName>
    </recommendedName>
</protein>
<evidence type="ECO:0000313" key="5">
    <source>
        <dbReference type="Proteomes" id="UP000769157"/>
    </source>
</evidence>
<reference evidence="4" key="2">
    <citation type="submission" date="2021-01" db="EMBL/GenBank/DDBJ databases">
        <authorList>
            <person name="Schikora-Tamarit M.A."/>
        </authorList>
    </citation>
    <scope>NUCLEOTIDE SEQUENCE</scope>
    <source>
        <strain evidence="4">CBS6075</strain>
    </source>
</reference>
<feature type="compositionally biased region" description="Polar residues" evidence="1">
    <location>
        <begin position="1"/>
        <end position="11"/>
    </location>
</feature>
<feature type="region of interest" description="Disordered" evidence="1">
    <location>
        <begin position="193"/>
        <end position="229"/>
    </location>
</feature>